<dbReference type="SUPFAM" id="SSF55174">
    <property type="entry name" value="Alpha-L RNA-binding motif"/>
    <property type="match status" value="1"/>
</dbReference>
<dbReference type="GO" id="GO:0000455">
    <property type="term" value="P:enzyme-directed rRNA pseudouridine synthesis"/>
    <property type="evidence" value="ECO:0007669"/>
    <property type="project" value="UniProtKB-ARBA"/>
</dbReference>
<organism evidence="3 4">
    <name type="scientific">Aerococcus urinaehominis</name>
    <dbReference type="NCBI Taxonomy" id="128944"/>
    <lineage>
        <taxon>Bacteria</taxon>
        <taxon>Bacillati</taxon>
        <taxon>Bacillota</taxon>
        <taxon>Bacilli</taxon>
        <taxon>Lactobacillales</taxon>
        <taxon>Aerococcaceae</taxon>
        <taxon>Aerococcus</taxon>
    </lineage>
</organism>
<comment type="similarity">
    <text evidence="1">Belongs to the pseudouridine synthase RsuA family.</text>
</comment>
<reference evidence="4" key="2">
    <citation type="submission" date="2016-01" db="EMBL/GenBank/DDBJ databases">
        <title>Six Aerococcus type strain genome sequencing and assembly using PacBio and Illumina Hiseq.</title>
        <authorList>
            <person name="Carkaci D."/>
            <person name="Dargis R."/>
            <person name="Nielsen X.C."/>
            <person name="Skovgaard O."/>
            <person name="Fuursted K."/>
            <person name="Christensen J.J."/>
        </authorList>
    </citation>
    <scope>NUCLEOTIDE SEQUENCE [LARGE SCALE GENOMIC DNA]</scope>
    <source>
        <strain evidence="4">CCUG42038B</strain>
    </source>
</reference>
<dbReference type="KEGG" id="auh:AWM75_04895"/>
<gene>
    <name evidence="3" type="ORF">AWM75_04895</name>
</gene>
<dbReference type="Proteomes" id="UP000062260">
    <property type="component" value="Chromosome"/>
</dbReference>
<protein>
    <submittedName>
        <fullName evidence="3">Uncharacterized protein</fullName>
    </submittedName>
</protein>
<dbReference type="PANTHER" id="PTHR47683">
    <property type="entry name" value="PSEUDOURIDINE SYNTHASE FAMILY PROTEIN-RELATED"/>
    <property type="match status" value="1"/>
</dbReference>
<dbReference type="InterPro" id="IPR050343">
    <property type="entry name" value="RsuA_PseudoU_synthase"/>
</dbReference>
<dbReference type="InterPro" id="IPR036986">
    <property type="entry name" value="S4_RNA-bd_sf"/>
</dbReference>
<dbReference type="OrthoDB" id="9807213at2"/>
<dbReference type="STRING" id="128944.AWM75_04895"/>
<dbReference type="RefSeq" id="WP_067978965.1">
    <property type="nucleotide sequence ID" value="NZ_CP014163.1"/>
</dbReference>
<dbReference type="Pfam" id="PF00849">
    <property type="entry name" value="PseudoU_synth_2"/>
    <property type="match status" value="1"/>
</dbReference>
<evidence type="ECO:0000256" key="1">
    <source>
        <dbReference type="ARBA" id="ARBA00008348"/>
    </source>
</evidence>
<name>A0A109RGX3_9LACT</name>
<dbReference type="GO" id="GO:0005829">
    <property type="term" value="C:cytosol"/>
    <property type="evidence" value="ECO:0007669"/>
    <property type="project" value="UniProtKB-ARBA"/>
</dbReference>
<dbReference type="Gene3D" id="3.10.290.10">
    <property type="entry name" value="RNA-binding S4 domain"/>
    <property type="match status" value="1"/>
</dbReference>
<sequence>MRIFDYLKQGQGLTSKAAKSALKQDLVQVDGQLVTYPSFIVDPGWQEISLAGIDITDRQLAHHHYILNKPAGYLSASRDEKWPVALDLITNSHQLKLSLVGRLDKDTRGLLLATNNGQLHYLLEQARFHVEKTYLVKVNGPLNEADCQAFSQGIIFTSGFVCQPAVLEIVTTTRQVSQAYVTITEGQRHQVKKMFLARGLRVIDLQRLRMGPLDLGAVPLAEGSFRPLLADEVNQLKLLMNDPLRRRNYESDTNKRAD</sequence>
<dbReference type="InterPro" id="IPR042092">
    <property type="entry name" value="PsdUridine_s_RsuA/RluB/E/F_cat"/>
</dbReference>
<evidence type="ECO:0000256" key="2">
    <source>
        <dbReference type="ARBA" id="ARBA00023235"/>
    </source>
</evidence>
<dbReference type="InterPro" id="IPR020094">
    <property type="entry name" value="TruA/RsuA/RluB/E/F_N"/>
</dbReference>
<evidence type="ECO:0000313" key="3">
    <source>
        <dbReference type="EMBL" id="AMB99369.1"/>
    </source>
</evidence>
<dbReference type="InterPro" id="IPR002942">
    <property type="entry name" value="S4_RNA-bd"/>
</dbReference>
<dbReference type="GO" id="GO:0120159">
    <property type="term" value="F:rRNA pseudouridine synthase activity"/>
    <property type="evidence" value="ECO:0007669"/>
    <property type="project" value="UniProtKB-ARBA"/>
</dbReference>
<dbReference type="Gene3D" id="3.30.70.1560">
    <property type="entry name" value="Alpha-L RNA-binding motif"/>
    <property type="match status" value="1"/>
</dbReference>
<dbReference type="NCBIfam" id="TIGR00093">
    <property type="entry name" value="pseudouridine synthase"/>
    <property type="match status" value="1"/>
</dbReference>
<dbReference type="InterPro" id="IPR006145">
    <property type="entry name" value="PsdUridine_synth_RsuA/RluA"/>
</dbReference>
<dbReference type="InterPro" id="IPR020103">
    <property type="entry name" value="PsdUridine_synth_cat_dom_sf"/>
</dbReference>
<dbReference type="FunFam" id="3.30.70.1560:FF:000001">
    <property type="entry name" value="Pseudouridine synthase"/>
    <property type="match status" value="1"/>
</dbReference>
<dbReference type="InterPro" id="IPR000748">
    <property type="entry name" value="PsdUridine_synth_RsuA/RluB/E/F"/>
</dbReference>
<dbReference type="PROSITE" id="PS50889">
    <property type="entry name" value="S4"/>
    <property type="match status" value="1"/>
</dbReference>
<dbReference type="Pfam" id="PF01479">
    <property type="entry name" value="S4"/>
    <property type="match status" value="1"/>
</dbReference>
<accession>A0A109RGX3</accession>
<dbReference type="Gene3D" id="3.30.70.580">
    <property type="entry name" value="Pseudouridine synthase I, catalytic domain, N-terminal subdomain"/>
    <property type="match status" value="1"/>
</dbReference>
<evidence type="ECO:0000313" key="4">
    <source>
        <dbReference type="Proteomes" id="UP000062260"/>
    </source>
</evidence>
<dbReference type="PANTHER" id="PTHR47683:SF4">
    <property type="entry name" value="PSEUDOURIDINE SYNTHASE"/>
    <property type="match status" value="1"/>
</dbReference>
<dbReference type="SUPFAM" id="SSF55120">
    <property type="entry name" value="Pseudouridine synthase"/>
    <property type="match status" value="1"/>
</dbReference>
<proteinExistence type="inferred from homology"/>
<dbReference type="AlphaFoldDB" id="A0A109RGX3"/>
<keyword evidence="2" id="KW-0413">Isomerase</keyword>
<keyword evidence="4" id="KW-1185">Reference proteome</keyword>
<dbReference type="GO" id="GO:0003723">
    <property type="term" value="F:RNA binding"/>
    <property type="evidence" value="ECO:0007669"/>
    <property type="project" value="InterPro"/>
</dbReference>
<reference evidence="3 4" key="1">
    <citation type="journal article" date="2016" name="Genome Announc.">
        <title>Complete Genome Sequences of Aerococcus christensenii CCUG 28831T, Aerococcus sanguinicola CCUG 43001T, Aerococcus urinae CCUG 36881T, Aerococcus urinaeequi CCUG 28094T, Aerococcus urinaehominis CCUG 42038 BT, and Aerococcus viridans CCUG 4311T.</title>
        <authorList>
            <person name="Carkaci D."/>
            <person name="Dargis R."/>
            <person name="Nielsen X.C."/>
            <person name="Skovgaard O."/>
            <person name="Fuursted K."/>
            <person name="Christensen J.J."/>
        </authorList>
    </citation>
    <scope>NUCLEOTIDE SEQUENCE [LARGE SCALE GENOMIC DNA]</scope>
    <source>
        <strain evidence="3 4">CCUG42038B</strain>
    </source>
</reference>
<dbReference type="EMBL" id="CP014163">
    <property type="protein sequence ID" value="AMB99369.1"/>
    <property type="molecule type" value="Genomic_DNA"/>
</dbReference>
<dbReference type="CDD" id="cd00165">
    <property type="entry name" value="S4"/>
    <property type="match status" value="1"/>
</dbReference>